<dbReference type="PANTHER" id="PTHR15921">
    <property type="entry name" value="PRE-MRNA CLEAVAGE COMPLEX II"/>
    <property type="match status" value="1"/>
</dbReference>
<name>A0A1D6I0L2_MAIZE</name>
<sequence length="1104" mass="119656">MRASASAVPMEASASARRSAASPDPGAKKPRLAQPPARDPRSYAAAAAASNGGASAAEQALVDELLGQYRTALGELTFNSKPIITNLTIIAGENLQAAKPIAAVICANILEDQAAIYLHMKLQFCPPYYIIVILSNRSTISSFYVFDVPCTTFLFPVLFQKVLLQTEVYDTPSCTYEKYVHALVPSEQKLPSLYLLDSIVKNIGKDYVKHFSARLPEVFCKAYKQVDPSIHHSMRHLFGTWKGVFPLPPLQTIEKELGFQSSTNGLSGAAPSRTDSQSPRPSNSIHGILGSGAKTAVIADTDDDIERANRLGTERSAGRRLDAPNARPNIEHIQRDPFSNPIHEKLAGRDVRGLGFSNTSQQAVVGTGQVRSKPRGQDGIGGPYYASGVVSSEEKIDKRSNFYTSKDVRPSGSVHFDSALLPTRSINANRVGRPSSNKSWKHSEEEEYVWDDVPSKTTEYSGTHNIIKGEWMSDDGNAKFASLQSAKWADAGPVECIDPKTHKVDNVSRFGFAAGQERRISAYMDQEEYLLGKREVEARIDREIRPYGQQFPAARDSSLWVSQEKALPDNGLDPWVSKFSNQPAEMSICTGTMPASIISSVPVRLSGHYAGRSNLDTTNSVPIRSTEAFGQQKHRYWSSSPPQAHPPSSTAPFARQGSPNHDESDFYPSGSFSQLGQDPQEEYSQRALPVLAKGSHVVVHNDELTQGQPSLQATLQTQKYPIIQSKSHINPSDQLQASFLCENSPSLFRPSIQLGEVSLPSDSTPISSDLTSASNLLAGLIKSGFKPSNHSDAQPLGPSGSLLVASLSLQNAAGENTILQTQTPNTSRPPLPPGLPPPPSTQSAEKAAPLSSLLSSLVAKGLISSPASDSSDAVISQPNKESSINGKDVAASGVPLPALKSSFGKVSSSNSDSSAPPNASLPKAIEIEMGDLIGLEFKPEKLRKYHEHVISYLDDQSHQCKMCGNRFGLEELSLHTSSCGPRESRTIYTGIAPKRWYPSRNIYIDGSHEIEDSAEASDAGLGSAEVCEFMVHADERQIICALCGEPFDDVYSFEKGNWMYKDAVFLDYAKGKNSCGNNVKGEEHVPIVHVRCMPRGSNDGMDVD</sequence>
<feature type="region of interest" description="Disordered" evidence="2">
    <location>
        <begin position="865"/>
        <end position="889"/>
    </location>
</feature>
<dbReference type="InterPro" id="IPR006569">
    <property type="entry name" value="CID_dom"/>
</dbReference>
<feature type="region of interest" description="Disordered" evidence="2">
    <location>
        <begin position="902"/>
        <end position="921"/>
    </location>
</feature>
<dbReference type="InterPro" id="IPR008942">
    <property type="entry name" value="ENTH_VHS"/>
</dbReference>
<organism evidence="3">
    <name type="scientific">Zea mays</name>
    <name type="common">Maize</name>
    <dbReference type="NCBI Taxonomy" id="4577"/>
    <lineage>
        <taxon>Eukaryota</taxon>
        <taxon>Viridiplantae</taxon>
        <taxon>Streptophyta</taxon>
        <taxon>Embryophyta</taxon>
        <taxon>Tracheophyta</taxon>
        <taxon>Spermatophyta</taxon>
        <taxon>Magnoliopsida</taxon>
        <taxon>Liliopsida</taxon>
        <taxon>Poales</taxon>
        <taxon>Poaceae</taxon>
        <taxon>PACMAD clade</taxon>
        <taxon>Panicoideae</taxon>
        <taxon>Andropogonodae</taxon>
        <taxon>Andropogoneae</taxon>
        <taxon>Tripsacinae</taxon>
        <taxon>Zea</taxon>
    </lineage>
</organism>
<evidence type="ECO:0000256" key="2">
    <source>
        <dbReference type="SAM" id="MobiDB-lite"/>
    </source>
</evidence>
<dbReference type="PANTHER" id="PTHR15921:SF3">
    <property type="entry name" value="PRE-MRNA CLEAVAGE COMPLEX 2 PROTEIN PCF11"/>
    <property type="match status" value="1"/>
</dbReference>
<dbReference type="Pfam" id="PF04818">
    <property type="entry name" value="CID"/>
    <property type="match status" value="1"/>
</dbReference>
<dbReference type="FunCoup" id="A0A1D6I0L2">
    <property type="interactions" value="1373"/>
</dbReference>
<dbReference type="AlphaFoldDB" id="A0A1D6I0L2"/>
<feature type="region of interest" description="Disordered" evidence="2">
    <location>
        <begin position="261"/>
        <end position="289"/>
    </location>
</feature>
<feature type="compositionally biased region" description="Low complexity" evidence="2">
    <location>
        <begin position="638"/>
        <end position="652"/>
    </location>
</feature>
<dbReference type="SUPFAM" id="SSF48464">
    <property type="entry name" value="ENTH/VHS domain"/>
    <property type="match status" value="2"/>
</dbReference>
<dbReference type="InParanoid" id="A0A1D6I0L2"/>
<feature type="compositionally biased region" description="Polar residues" evidence="2">
    <location>
        <begin position="865"/>
        <end position="885"/>
    </location>
</feature>
<dbReference type="InterPro" id="IPR057242">
    <property type="entry name" value="PCFS4-like"/>
</dbReference>
<dbReference type="FunFam" id="1.25.40.90:FF:000082">
    <property type="entry name" value="ENTH/VHS family protein"/>
    <property type="match status" value="1"/>
</dbReference>
<dbReference type="CDD" id="cd16982">
    <property type="entry name" value="CID_Pcf11"/>
    <property type="match status" value="1"/>
</dbReference>
<evidence type="ECO:0000256" key="1">
    <source>
        <dbReference type="ARBA" id="ARBA00022664"/>
    </source>
</evidence>
<dbReference type="PROSITE" id="PS51391">
    <property type="entry name" value="CID"/>
    <property type="match status" value="1"/>
</dbReference>
<dbReference type="FunFam" id="1.25.40.90:FF:000083">
    <property type="entry name" value="ENTH/VHS family protein"/>
    <property type="match status" value="1"/>
</dbReference>
<feature type="region of interest" description="Disordered" evidence="2">
    <location>
        <begin position="1"/>
        <end position="41"/>
    </location>
</feature>
<feature type="compositionally biased region" description="Pro residues" evidence="2">
    <location>
        <begin position="827"/>
        <end position="840"/>
    </location>
</feature>
<reference evidence="3" key="1">
    <citation type="submission" date="2015-12" db="EMBL/GenBank/DDBJ databases">
        <title>Update maize B73 reference genome by single molecule sequencing technologies.</title>
        <authorList>
            <consortium name="Maize Genome Sequencing Project"/>
            <person name="Ware D."/>
        </authorList>
    </citation>
    <scope>NUCLEOTIDE SEQUENCE [LARGE SCALE GENOMIC DNA]</scope>
    <source>
        <tissue evidence="3">Seedling</tissue>
    </source>
</reference>
<dbReference type="STRING" id="4577.A0A1D6I0L2"/>
<feature type="region of interest" description="Disordered" evidence="2">
    <location>
        <begin position="629"/>
        <end position="682"/>
    </location>
</feature>
<feature type="compositionally biased region" description="Polar residues" evidence="2">
    <location>
        <begin position="273"/>
        <end position="285"/>
    </location>
</feature>
<feature type="compositionally biased region" description="Low complexity" evidence="2">
    <location>
        <begin position="907"/>
        <end position="920"/>
    </location>
</feature>
<dbReference type="SMR" id="A0A1D6I0L2"/>
<dbReference type="Gene3D" id="1.25.40.90">
    <property type="match status" value="2"/>
</dbReference>
<feature type="compositionally biased region" description="Low complexity" evidence="2">
    <location>
        <begin position="12"/>
        <end position="22"/>
    </location>
</feature>
<dbReference type="PaxDb" id="4577-GRMZM2G142168_P01"/>
<proteinExistence type="predicted"/>
<dbReference type="ExpressionAtlas" id="A0A1D6I0L2">
    <property type="expression patterns" value="baseline and differential"/>
</dbReference>
<dbReference type="GO" id="GO:0006369">
    <property type="term" value="P:termination of RNA polymerase II transcription"/>
    <property type="evidence" value="ECO:0007669"/>
    <property type="project" value="InterPro"/>
</dbReference>
<feature type="region of interest" description="Disordered" evidence="2">
    <location>
        <begin position="309"/>
        <end position="337"/>
    </location>
</feature>
<dbReference type="SMART" id="SM00582">
    <property type="entry name" value="RPR"/>
    <property type="match status" value="1"/>
</dbReference>
<dbReference type="GO" id="GO:0003729">
    <property type="term" value="F:mRNA binding"/>
    <property type="evidence" value="ECO:0007669"/>
    <property type="project" value="InterPro"/>
</dbReference>
<evidence type="ECO:0000313" key="3">
    <source>
        <dbReference type="EMBL" id="ONM53812.1"/>
    </source>
</evidence>
<dbReference type="IntAct" id="A0A1D6I0L2">
    <property type="interactions" value="1"/>
</dbReference>
<feature type="region of interest" description="Disordered" evidence="2">
    <location>
        <begin position="360"/>
        <end position="387"/>
    </location>
</feature>
<dbReference type="InterPro" id="IPR045154">
    <property type="entry name" value="PCF11-like"/>
</dbReference>
<feature type="region of interest" description="Disordered" evidence="2">
    <location>
        <begin position="820"/>
        <end position="849"/>
    </location>
</feature>
<dbReference type="EMBL" id="CM007650">
    <property type="protein sequence ID" value="ONM53812.1"/>
    <property type="molecule type" value="Genomic_DNA"/>
</dbReference>
<keyword evidence="1" id="KW-0507">mRNA processing</keyword>
<dbReference type="GO" id="GO:0005634">
    <property type="term" value="C:nucleus"/>
    <property type="evidence" value="ECO:0007669"/>
    <property type="project" value="UniProtKB-ARBA"/>
</dbReference>
<feature type="compositionally biased region" description="Basic and acidic residues" evidence="2">
    <location>
        <begin position="309"/>
        <end position="322"/>
    </location>
</feature>
<accession>A0A1D6I0L2</accession>
<dbReference type="eggNOG" id="KOG2071">
    <property type="taxonomic scope" value="Eukaryota"/>
</dbReference>
<protein>
    <submittedName>
        <fullName evidence="3">ENTH/VHS family protein</fullName>
    </submittedName>
</protein>
<dbReference type="InterPro" id="IPR047415">
    <property type="entry name" value="Pcf11_CID"/>
</dbReference>
<dbReference type="GO" id="GO:0000993">
    <property type="term" value="F:RNA polymerase II complex binding"/>
    <property type="evidence" value="ECO:0007669"/>
    <property type="project" value="InterPro"/>
</dbReference>
<dbReference type="Pfam" id="PF23228">
    <property type="entry name" value="zf_PCFS4"/>
    <property type="match status" value="1"/>
</dbReference>
<dbReference type="GO" id="GO:0031124">
    <property type="term" value="P:mRNA 3'-end processing"/>
    <property type="evidence" value="ECO:0007669"/>
    <property type="project" value="InterPro"/>
</dbReference>
<gene>
    <name evidence="3" type="ORF">ZEAMMB73_Zm00001d019856</name>
</gene>